<organism evidence="1">
    <name type="scientific">bioreactor metagenome</name>
    <dbReference type="NCBI Taxonomy" id="1076179"/>
    <lineage>
        <taxon>unclassified sequences</taxon>
        <taxon>metagenomes</taxon>
        <taxon>ecological metagenomes</taxon>
    </lineage>
</organism>
<dbReference type="EMBL" id="VSSQ01008039">
    <property type="protein sequence ID" value="MPM37705.1"/>
    <property type="molecule type" value="Genomic_DNA"/>
</dbReference>
<comment type="caution">
    <text evidence="1">The sequence shown here is derived from an EMBL/GenBank/DDBJ whole genome shotgun (WGS) entry which is preliminary data.</text>
</comment>
<dbReference type="AlphaFoldDB" id="A0A644Z9X4"/>
<protein>
    <submittedName>
        <fullName evidence="1">Uncharacterized protein</fullName>
    </submittedName>
</protein>
<gene>
    <name evidence="1" type="ORF">SDC9_84324</name>
</gene>
<proteinExistence type="predicted"/>
<evidence type="ECO:0000313" key="1">
    <source>
        <dbReference type="EMBL" id="MPM37705.1"/>
    </source>
</evidence>
<sequence>MIYTVYCNYTISDTFYKSNFLFCFFKLQIFNFCFKQGNYLFRTGEVFVAIKNFLLHLVKKSTHATIVFLIADTYYKST</sequence>
<name>A0A644Z9X4_9ZZZZ</name>
<accession>A0A644Z9X4</accession>
<reference evidence="1" key="1">
    <citation type="submission" date="2019-08" db="EMBL/GenBank/DDBJ databases">
        <authorList>
            <person name="Kucharzyk K."/>
            <person name="Murdoch R.W."/>
            <person name="Higgins S."/>
            <person name="Loffler F."/>
        </authorList>
    </citation>
    <scope>NUCLEOTIDE SEQUENCE</scope>
</reference>